<proteinExistence type="predicted"/>
<name>A0ABN3KP59_9MICO</name>
<dbReference type="PANTHER" id="PTHR43459:SF1">
    <property type="entry name" value="EG:BACN32G11.4 PROTEIN"/>
    <property type="match status" value="1"/>
</dbReference>
<dbReference type="CDD" id="cd06558">
    <property type="entry name" value="crotonase-like"/>
    <property type="match status" value="1"/>
</dbReference>
<dbReference type="InterPro" id="IPR001753">
    <property type="entry name" value="Enoyl-CoA_hydra/iso"/>
</dbReference>
<evidence type="ECO:0000313" key="2">
    <source>
        <dbReference type="Proteomes" id="UP001500730"/>
    </source>
</evidence>
<comment type="caution">
    <text evidence="1">The sequence shown here is derived from an EMBL/GenBank/DDBJ whole genome shotgun (WGS) entry which is preliminary data.</text>
</comment>
<evidence type="ECO:0000313" key="1">
    <source>
        <dbReference type="EMBL" id="GAA2468547.1"/>
    </source>
</evidence>
<dbReference type="RefSeq" id="WP_344252290.1">
    <property type="nucleotide sequence ID" value="NZ_BAAARE010000001.1"/>
</dbReference>
<accession>A0ABN3KP59</accession>
<dbReference type="Gene3D" id="3.90.226.10">
    <property type="entry name" value="2-enoyl-CoA Hydratase, Chain A, domain 1"/>
    <property type="match status" value="1"/>
</dbReference>
<sequence length="163" mass="17716">MLHVAPLYHSASLDMLLIGGMMYRATHHPAWAARFAQIFPRVGLSIDLGGSWVLPRLVGLRQARELALLGDDVDGERATRIGLITRCVPAHELDTAVDDLARRLAAFSPSAQARAKHLLDATCDDTLDDALHREAAAQVANASTPEFHHALTTFRARPQGAQP</sequence>
<keyword evidence="2" id="KW-1185">Reference proteome</keyword>
<reference evidence="1 2" key="1">
    <citation type="journal article" date="2019" name="Int. J. Syst. Evol. Microbiol.">
        <title>The Global Catalogue of Microorganisms (GCM) 10K type strain sequencing project: providing services to taxonomists for standard genome sequencing and annotation.</title>
        <authorList>
            <consortium name="The Broad Institute Genomics Platform"/>
            <consortium name="The Broad Institute Genome Sequencing Center for Infectious Disease"/>
            <person name="Wu L."/>
            <person name="Ma J."/>
        </authorList>
    </citation>
    <scope>NUCLEOTIDE SEQUENCE [LARGE SCALE GENOMIC DNA]</scope>
    <source>
        <strain evidence="1 2">JCM 16259</strain>
    </source>
</reference>
<protein>
    <recommendedName>
        <fullName evidence="3">Enoyl-CoA hydratase</fullName>
    </recommendedName>
</protein>
<evidence type="ECO:0008006" key="3">
    <source>
        <dbReference type="Google" id="ProtNLM"/>
    </source>
</evidence>
<dbReference type="PANTHER" id="PTHR43459">
    <property type="entry name" value="ENOYL-COA HYDRATASE"/>
    <property type="match status" value="1"/>
</dbReference>
<dbReference type="InterPro" id="IPR029045">
    <property type="entry name" value="ClpP/crotonase-like_dom_sf"/>
</dbReference>
<dbReference type="EMBL" id="BAAARE010000001">
    <property type="protein sequence ID" value="GAA2468547.1"/>
    <property type="molecule type" value="Genomic_DNA"/>
</dbReference>
<gene>
    <name evidence="1" type="ORF">GCM10009858_02350</name>
</gene>
<dbReference type="Pfam" id="PF00378">
    <property type="entry name" value="ECH_1"/>
    <property type="match status" value="1"/>
</dbReference>
<dbReference type="SUPFAM" id="SSF52096">
    <property type="entry name" value="ClpP/crotonase"/>
    <property type="match status" value="1"/>
</dbReference>
<dbReference type="Proteomes" id="UP001500730">
    <property type="component" value="Unassembled WGS sequence"/>
</dbReference>
<organism evidence="1 2">
    <name type="scientific">Terrabacter carboxydivorans</name>
    <dbReference type="NCBI Taxonomy" id="619730"/>
    <lineage>
        <taxon>Bacteria</taxon>
        <taxon>Bacillati</taxon>
        <taxon>Actinomycetota</taxon>
        <taxon>Actinomycetes</taxon>
        <taxon>Micrococcales</taxon>
        <taxon>Intrasporangiaceae</taxon>
        <taxon>Terrabacter</taxon>
    </lineage>
</organism>